<organism evidence="2 3">
    <name type="scientific">Devosia rhizoryzae</name>
    <dbReference type="NCBI Taxonomy" id="2774137"/>
    <lineage>
        <taxon>Bacteria</taxon>
        <taxon>Pseudomonadati</taxon>
        <taxon>Pseudomonadota</taxon>
        <taxon>Alphaproteobacteria</taxon>
        <taxon>Hyphomicrobiales</taxon>
        <taxon>Devosiaceae</taxon>
        <taxon>Devosia</taxon>
    </lineage>
</organism>
<dbReference type="Gene3D" id="2.120.10.30">
    <property type="entry name" value="TolB, C-terminal domain"/>
    <property type="match status" value="1"/>
</dbReference>
<keyword evidence="1" id="KW-0732">Signal</keyword>
<dbReference type="InterPro" id="IPR011042">
    <property type="entry name" value="6-blade_b-propeller_TolB-like"/>
</dbReference>
<evidence type="ECO:0000313" key="3">
    <source>
        <dbReference type="Proteomes" id="UP000595857"/>
    </source>
</evidence>
<dbReference type="EMBL" id="CP068046">
    <property type="protein sequence ID" value="QQR38541.1"/>
    <property type="molecule type" value="Genomic_DNA"/>
</dbReference>
<gene>
    <name evidence="2" type="ORF">JI748_12250</name>
</gene>
<dbReference type="Proteomes" id="UP000595857">
    <property type="component" value="Chromosome"/>
</dbReference>
<evidence type="ECO:0008006" key="4">
    <source>
        <dbReference type="Google" id="ProtNLM"/>
    </source>
</evidence>
<feature type="signal peptide" evidence="1">
    <location>
        <begin position="1"/>
        <end position="23"/>
    </location>
</feature>
<name>A0ABX7C379_9HYPH</name>
<feature type="chain" id="PRO_5047388003" description="Sugar lactone lactonase YvrE" evidence="1">
    <location>
        <begin position="24"/>
        <end position="297"/>
    </location>
</feature>
<dbReference type="SUPFAM" id="SSF63829">
    <property type="entry name" value="Calcium-dependent phosphotriesterase"/>
    <property type="match status" value="1"/>
</dbReference>
<proteinExistence type="predicted"/>
<reference evidence="2 3" key="1">
    <citation type="submission" date="2021-01" db="EMBL/GenBank/DDBJ databases">
        <title>Genome seq and assembly of Devosia sp. LEGU1.</title>
        <authorList>
            <person name="Chhetri G."/>
        </authorList>
    </citation>
    <scope>NUCLEOTIDE SEQUENCE [LARGE SCALE GENOMIC DNA]</scope>
    <source>
        <strain evidence="2 3">LEGU1</strain>
    </source>
</reference>
<evidence type="ECO:0000256" key="1">
    <source>
        <dbReference type="SAM" id="SignalP"/>
    </source>
</evidence>
<protein>
    <recommendedName>
        <fullName evidence="4">Sugar lactone lactonase YvrE</fullName>
    </recommendedName>
</protein>
<accession>A0ABX7C379</accession>
<keyword evidence="3" id="KW-1185">Reference proteome</keyword>
<evidence type="ECO:0000313" key="2">
    <source>
        <dbReference type="EMBL" id="QQR38541.1"/>
    </source>
</evidence>
<dbReference type="RefSeq" id="WP_201631060.1">
    <property type="nucleotide sequence ID" value="NZ_CP068046.1"/>
</dbReference>
<sequence length="297" mass="31009">MNFGNMRLAALTLVLLASTPAWAQEETITVGEAVFPESISSTKDGDLLIGSFTGGTVYRVAKGATTAEPWITGIGPVVVGVFAHEDSAYVCSNGEFSAPQPTLKVFDLATAEETASYAFPDGGFCSDIAVSPDGTVYVSDLRFTEGDPGRILRLNGDQLEVVLADPAIRGIDGIAFLDGELIGNDLFTGALYRIDTAAEPASFEALTLSQPMSGPDGMRTTEDGSALLIVEQYGNRLVRATIDGDTAEITEIAAGLDGPAGVAQIGDKAFVVEAHFADMQAGNAASEPHMVREIALP</sequence>